<comment type="similarity">
    <text evidence="2 7">Belongs to the aldehyde dehydrogenase family.</text>
</comment>
<dbReference type="EMBL" id="MCGR01000072">
    <property type="protein sequence ID" value="ORY61185.1"/>
    <property type="molecule type" value="Genomic_DNA"/>
</dbReference>
<proteinExistence type="inferred from homology"/>
<dbReference type="Gene3D" id="3.40.309.10">
    <property type="entry name" value="Aldehyde Dehydrogenase, Chain A, domain 2"/>
    <property type="match status" value="1"/>
</dbReference>
<evidence type="ECO:0000256" key="2">
    <source>
        <dbReference type="ARBA" id="ARBA00009986"/>
    </source>
</evidence>
<dbReference type="FunFam" id="3.40.605.10:FF:000005">
    <property type="entry name" value="Succinate-semialdehyde dehydrogenase I"/>
    <property type="match status" value="1"/>
</dbReference>
<evidence type="ECO:0000256" key="3">
    <source>
        <dbReference type="ARBA" id="ARBA00023002"/>
    </source>
</evidence>
<protein>
    <recommendedName>
        <fullName evidence="8">Succinate-semialdehyde dehydrogenase</fullName>
        <ecNumber evidence="8">1.2.1.16</ecNumber>
    </recommendedName>
</protein>
<evidence type="ECO:0000256" key="8">
    <source>
        <dbReference type="RuleBase" id="RU365091"/>
    </source>
</evidence>
<comment type="catalytic activity">
    <reaction evidence="4 8">
        <text>succinate semialdehyde + NADP(+) + H2O = succinate + NADPH + 2 H(+)</text>
        <dbReference type="Rhea" id="RHEA:13213"/>
        <dbReference type="ChEBI" id="CHEBI:15377"/>
        <dbReference type="ChEBI" id="CHEBI:15378"/>
        <dbReference type="ChEBI" id="CHEBI:30031"/>
        <dbReference type="ChEBI" id="CHEBI:57706"/>
        <dbReference type="ChEBI" id="CHEBI:57783"/>
        <dbReference type="ChEBI" id="CHEBI:58349"/>
        <dbReference type="EC" id="1.2.1.16"/>
    </reaction>
</comment>
<dbReference type="FunCoup" id="A0A1Y2DR89">
    <property type="interactions" value="144"/>
</dbReference>
<dbReference type="InterPro" id="IPR050740">
    <property type="entry name" value="Aldehyde_DH_Superfamily"/>
</dbReference>
<evidence type="ECO:0000256" key="4">
    <source>
        <dbReference type="ARBA" id="ARBA00050387"/>
    </source>
</evidence>
<dbReference type="InParanoid" id="A0A1Y2DR89"/>
<dbReference type="STRING" id="106004.A0A1Y2DR89"/>
<keyword evidence="3 7" id="KW-0560">Oxidoreductase</keyword>
<dbReference type="InterPro" id="IPR029510">
    <property type="entry name" value="Ald_DH_CS_GLU"/>
</dbReference>
<name>A0A1Y2DR89_9BASI</name>
<comment type="caution">
    <text evidence="10">The sequence shown here is derived from an EMBL/GenBank/DDBJ whole genome shotgun (WGS) entry which is preliminary data.</text>
</comment>
<dbReference type="GO" id="GO:0004777">
    <property type="term" value="F:succinate-semialdehyde dehydrogenase (NAD+) activity"/>
    <property type="evidence" value="ECO:0007669"/>
    <property type="project" value="UniProtKB-UniRule"/>
</dbReference>
<dbReference type="EC" id="1.2.1.16" evidence="8"/>
<dbReference type="GO" id="GO:0005737">
    <property type="term" value="C:cytoplasm"/>
    <property type="evidence" value="ECO:0007669"/>
    <property type="project" value="TreeGrafter"/>
</dbReference>
<evidence type="ECO:0000256" key="1">
    <source>
        <dbReference type="ARBA" id="ARBA00005176"/>
    </source>
</evidence>
<dbReference type="PANTHER" id="PTHR43353:SF5">
    <property type="entry name" value="SUCCINATE-SEMIALDEHYDE DEHYDROGENASE, MITOCHONDRIAL"/>
    <property type="match status" value="1"/>
</dbReference>
<dbReference type="UniPathway" id="UPA00733"/>
<dbReference type="FunFam" id="3.40.309.10:FF:000004">
    <property type="entry name" value="Succinate-semialdehyde dehydrogenase I"/>
    <property type="match status" value="1"/>
</dbReference>
<evidence type="ECO:0000313" key="10">
    <source>
        <dbReference type="EMBL" id="ORY61185.1"/>
    </source>
</evidence>
<dbReference type="PROSITE" id="PS00687">
    <property type="entry name" value="ALDEHYDE_DEHYDR_GLU"/>
    <property type="match status" value="1"/>
</dbReference>
<dbReference type="PANTHER" id="PTHR43353">
    <property type="entry name" value="SUCCINATE-SEMIALDEHYDE DEHYDROGENASE, MITOCHONDRIAL"/>
    <property type="match status" value="1"/>
</dbReference>
<dbReference type="InterPro" id="IPR015590">
    <property type="entry name" value="Aldehyde_DH_dom"/>
</dbReference>
<dbReference type="InterPro" id="IPR010102">
    <property type="entry name" value="Succ_semiAld_DH"/>
</dbReference>
<sequence>MTAPIQLNDPSLWRTEGYLNGAWTKGSATTTFAVTNPGTGEIISGDGLPDMTLADTQQAIEHAEEAFKSWKKTTEYERAAILTTLFKLMKEHAEDLAQIITVENGKPLADARGEIAYGASFLDWFAAEAVRNYGDVIPSAIKGVQNIVVKQPIGVCGIITPWNFPNAMVTRKVGAAIAAGCTVVLKAPPETPYSVLAMVELAERAGVPKGVINCVLTDKNVQEVGRELCTSPKVHKISFTGSTRVGKILMEQSSSTLKKMSMELGGNAPLIVFDDADLEKAVAGTIISKFRLSGQTCVCANRIFVQDNVYDAFAEKLAAAVKAFKVGNGATEGTTHGPLIHAAAVNKVQSHVEDAKAKGAKVLLGGAKVDGPGFFFQPTVLTEVPRCAVDEDETFGPLAALYKFKTEDEVVERANEAAVGLAGYFFSENISRINRVSAALEVGMVGVNTGLISQASIPFGGVQQSGFGREGSKYGLAEYQNIKLVASSL</sequence>
<comment type="catalytic activity">
    <reaction evidence="5 8">
        <text>succinate semialdehyde + NAD(+) + H2O = succinate + NADH + 2 H(+)</text>
        <dbReference type="Rhea" id="RHEA:13217"/>
        <dbReference type="ChEBI" id="CHEBI:15377"/>
        <dbReference type="ChEBI" id="CHEBI:15378"/>
        <dbReference type="ChEBI" id="CHEBI:30031"/>
        <dbReference type="ChEBI" id="CHEBI:57540"/>
        <dbReference type="ChEBI" id="CHEBI:57706"/>
        <dbReference type="ChEBI" id="CHEBI:57945"/>
        <dbReference type="EC" id="1.2.1.16"/>
    </reaction>
</comment>
<dbReference type="InterPro" id="IPR016162">
    <property type="entry name" value="Ald_DH_N"/>
</dbReference>
<dbReference type="Proteomes" id="UP000193467">
    <property type="component" value="Unassembled WGS sequence"/>
</dbReference>
<dbReference type="InterPro" id="IPR016161">
    <property type="entry name" value="Ald_DH/histidinol_DH"/>
</dbReference>
<dbReference type="InterPro" id="IPR016160">
    <property type="entry name" value="Ald_DH_CS_CYS"/>
</dbReference>
<dbReference type="Gene3D" id="3.40.605.10">
    <property type="entry name" value="Aldehyde Dehydrogenase, Chain A, domain 1"/>
    <property type="match status" value="1"/>
</dbReference>
<feature type="domain" description="Aldehyde dehydrogenase" evidence="9">
    <location>
        <begin position="23"/>
        <end position="485"/>
    </location>
</feature>
<dbReference type="SUPFAM" id="SSF53720">
    <property type="entry name" value="ALDH-like"/>
    <property type="match status" value="1"/>
</dbReference>
<evidence type="ECO:0000313" key="11">
    <source>
        <dbReference type="Proteomes" id="UP000193467"/>
    </source>
</evidence>
<keyword evidence="11" id="KW-1185">Reference proteome</keyword>
<dbReference type="NCBIfam" id="TIGR01780">
    <property type="entry name" value="SSADH"/>
    <property type="match status" value="1"/>
</dbReference>
<evidence type="ECO:0000256" key="7">
    <source>
        <dbReference type="RuleBase" id="RU003345"/>
    </source>
</evidence>
<reference evidence="10 11" key="1">
    <citation type="submission" date="2016-07" db="EMBL/GenBank/DDBJ databases">
        <title>Pervasive Adenine N6-methylation of Active Genes in Fungi.</title>
        <authorList>
            <consortium name="DOE Joint Genome Institute"/>
            <person name="Mondo S.J."/>
            <person name="Dannebaum R.O."/>
            <person name="Kuo R.C."/>
            <person name="Labutti K."/>
            <person name="Haridas S."/>
            <person name="Kuo A."/>
            <person name="Salamov A."/>
            <person name="Ahrendt S.R."/>
            <person name="Lipzen A."/>
            <person name="Sullivan W."/>
            <person name="Andreopoulos W.B."/>
            <person name="Clum A."/>
            <person name="Lindquist E."/>
            <person name="Daum C."/>
            <person name="Ramamoorthy G.K."/>
            <person name="Gryganskyi A."/>
            <person name="Culley D."/>
            <person name="Magnuson J.K."/>
            <person name="James T.Y."/>
            <person name="O'Malley M.A."/>
            <person name="Stajich J.E."/>
            <person name="Spatafora J.W."/>
            <person name="Visel A."/>
            <person name="Grigoriev I.V."/>
        </authorList>
    </citation>
    <scope>NUCLEOTIDE SEQUENCE [LARGE SCALE GENOMIC DNA]</scope>
    <source>
        <strain evidence="10 11">62-1032</strain>
    </source>
</reference>
<feature type="active site" evidence="6">
    <location>
        <position position="263"/>
    </location>
</feature>
<evidence type="ECO:0000256" key="5">
    <source>
        <dbReference type="ARBA" id="ARBA00052698"/>
    </source>
</evidence>
<gene>
    <name evidence="10" type="ORF">BCR35DRAFT_283479</name>
</gene>
<dbReference type="Pfam" id="PF00171">
    <property type="entry name" value="Aldedh"/>
    <property type="match status" value="1"/>
</dbReference>
<comment type="pathway">
    <text evidence="1 8">Amino-acid degradation; 4-aminobutanoate degradation.</text>
</comment>
<organism evidence="10 11">
    <name type="scientific">Leucosporidium creatinivorum</name>
    <dbReference type="NCBI Taxonomy" id="106004"/>
    <lineage>
        <taxon>Eukaryota</taxon>
        <taxon>Fungi</taxon>
        <taxon>Dikarya</taxon>
        <taxon>Basidiomycota</taxon>
        <taxon>Pucciniomycotina</taxon>
        <taxon>Microbotryomycetes</taxon>
        <taxon>Leucosporidiales</taxon>
        <taxon>Leucosporidium</taxon>
    </lineage>
</organism>
<dbReference type="InterPro" id="IPR016163">
    <property type="entry name" value="Ald_DH_C"/>
</dbReference>
<evidence type="ECO:0000256" key="6">
    <source>
        <dbReference type="PROSITE-ProRule" id="PRU10007"/>
    </source>
</evidence>
<dbReference type="AlphaFoldDB" id="A0A1Y2DR89"/>
<dbReference type="GO" id="GO:0009450">
    <property type="term" value="P:gamma-aminobutyric acid catabolic process"/>
    <property type="evidence" value="ECO:0007669"/>
    <property type="project" value="UniProtKB-UniPathway"/>
</dbReference>
<dbReference type="PROSITE" id="PS00070">
    <property type="entry name" value="ALDEHYDE_DEHYDR_CYS"/>
    <property type="match status" value="1"/>
</dbReference>
<dbReference type="CDD" id="cd07103">
    <property type="entry name" value="ALDH_F5_SSADH_GabD"/>
    <property type="match status" value="1"/>
</dbReference>
<evidence type="ECO:0000259" key="9">
    <source>
        <dbReference type="Pfam" id="PF00171"/>
    </source>
</evidence>
<dbReference type="GO" id="GO:0036243">
    <property type="term" value="F:succinate-semialdehyde dehydrogenase (NADP+) activity"/>
    <property type="evidence" value="ECO:0007669"/>
    <property type="project" value="RHEA"/>
</dbReference>
<accession>A0A1Y2DR89</accession>
<dbReference type="OrthoDB" id="310895at2759"/>